<dbReference type="RefSeq" id="WP_344171833.1">
    <property type="nucleotide sequence ID" value="NZ_BAAARY010000008.1"/>
</dbReference>
<keyword evidence="4" id="KW-0597">Phosphoprotein</keyword>
<dbReference type="Pfam" id="PF02518">
    <property type="entry name" value="HATPase_c"/>
    <property type="match status" value="1"/>
</dbReference>
<dbReference type="InterPro" id="IPR050736">
    <property type="entry name" value="Sensor_HK_Regulatory"/>
</dbReference>
<evidence type="ECO:0000256" key="2">
    <source>
        <dbReference type="ARBA" id="ARBA00004236"/>
    </source>
</evidence>
<sequence>MTDQRPAPRRGRLSAAGAGVAVGVLTSLAAFGWRRSHRPATTPPGDVDDDLRRRERDLDRARTEFMTTVSHELRTPLTNICGFLSMLRDPETGPLTSSQDHMLEVAERNANRLRSIVDDLLVLTRVEVGALHGSRQEVDYAWLISSAVAANASAAGAAGVTVHTGVAPGLTGRADPEQIDKLLANLLNNAVKFTPRGGRVDLTASLDGDRVVITVADTGIGVPPADQDALFTRFFRASNAVEKAIPGTGLGLPIVRAIVDEHGGEVRLTSTLGAGAAVTVRLPVDA</sequence>
<protein>
    <recommendedName>
        <fullName evidence="3">histidine kinase</fullName>
        <ecNumber evidence="3">2.7.13.3</ecNumber>
    </recommendedName>
</protein>
<dbReference type="SMART" id="SM00388">
    <property type="entry name" value="HisKA"/>
    <property type="match status" value="1"/>
</dbReference>
<keyword evidence="8" id="KW-0472">Membrane</keyword>
<feature type="transmembrane region" description="Helical" evidence="8">
    <location>
        <begin position="12"/>
        <end position="33"/>
    </location>
</feature>
<dbReference type="EMBL" id="BAAARY010000008">
    <property type="protein sequence ID" value="GAA2523005.1"/>
    <property type="molecule type" value="Genomic_DNA"/>
</dbReference>
<dbReference type="Pfam" id="PF00512">
    <property type="entry name" value="HisKA"/>
    <property type="match status" value="1"/>
</dbReference>
<dbReference type="CDD" id="cd00082">
    <property type="entry name" value="HisKA"/>
    <property type="match status" value="1"/>
</dbReference>
<dbReference type="PANTHER" id="PTHR43711:SF1">
    <property type="entry name" value="HISTIDINE KINASE 1"/>
    <property type="match status" value="1"/>
</dbReference>
<accession>A0ABN3NJ48</accession>
<evidence type="ECO:0000256" key="8">
    <source>
        <dbReference type="SAM" id="Phobius"/>
    </source>
</evidence>
<name>A0ABN3NJ48_9ACTN</name>
<dbReference type="CDD" id="cd00075">
    <property type="entry name" value="HATPase"/>
    <property type="match status" value="1"/>
</dbReference>
<evidence type="ECO:0000256" key="5">
    <source>
        <dbReference type="ARBA" id="ARBA00022679"/>
    </source>
</evidence>
<evidence type="ECO:0000256" key="6">
    <source>
        <dbReference type="ARBA" id="ARBA00022777"/>
    </source>
</evidence>
<dbReference type="InterPro" id="IPR036097">
    <property type="entry name" value="HisK_dim/P_sf"/>
</dbReference>
<keyword evidence="7" id="KW-0902">Two-component regulatory system</keyword>
<dbReference type="Gene3D" id="3.30.565.10">
    <property type="entry name" value="Histidine kinase-like ATPase, C-terminal domain"/>
    <property type="match status" value="1"/>
</dbReference>
<keyword evidence="8" id="KW-0812">Transmembrane</keyword>
<organism evidence="10 11">
    <name type="scientific">Pilimelia columellifera subsp. columellifera</name>
    <dbReference type="NCBI Taxonomy" id="706583"/>
    <lineage>
        <taxon>Bacteria</taxon>
        <taxon>Bacillati</taxon>
        <taxon>Actinomycetota</taxon>
        <taxon>Actinomycetes</taxon>
        <taxon>Micromonosporales</taxon>
        <taxon>Micromonosporaceae</taxon>
        <taxon>Pilimelia</taxon>
    </lineage>
</organism>
<dbReference type="SMART" id="SM00387">
    <property type="entry name" value="HATPase_c"/>
    <property type="match status" value="1"/>
</dbReference>
<comment type="subcellular location">
    <subcellularLocation>
        <location evidence="2">Cell membrane</location>
    </subcellularLocation>
</comment>
<evidence type="ECO:0000256" key="7">
    <source>
        <dbReference type="ARBA" id="ARBA00023012"/>
    </source>
</evidence>
<feature type="domain" description="Histidine kinase" evidence="9">
    <location>
        <begin position="68"/>
        <end position="286"/>
    </location>
</feature>
<dbReference type="InterPro" id="IPR004358">
    <property type="entry name" value="Sig_transdc_His_kin-like_C"/>
</dbReference>
<dbReference type="InterPro" id="IPR003661">
    <property type="entry name" value="HisK_dim/P_dom"/>
</dbReference>
<dbReference type="InterPro" id="IPR003594">
    <property type="entry name" value="HATPase_dom"/>
</dbReference>
<proteinExistence type="predicted"/>
<comment type="caution">
    <text evidence="10">The sequence shown here is derived from an EMBL/GenBank/DDBJ whole genome shotgun (WGS) entry which is preliminary data.</text>
</comment>
<comment type="catalytic activity">
    <reaction evidence="1">
        <text>ATP + protein L-histidine = ADP + protein N-phospho-L-histidine.</text>
        <dbReference type="EC" id="2.7.13.3"/>
    </reaction>
</comment>
<keyword evidence="5" id="KW-0808">Transferase</keyword>
<dbReference type="PRINTS" id="PR00344">
    <property type="entry name" value="BCTRLSENSOR"/>
</dbReference>
<keyword evidence="8" id="KW-1133">Transmembrane helix</keyword>
<dbReference type="InterPro" id="IPR036890">
    <property type="entry name" value="HATPase_C_sf"/>
</dbReference>
<dbReference type="SUPFAM" id="SSF55874">
    <property type="entry name" value="ATPase domain of HSP90 chaperone/DNA topoisomerase II/histidine kinase"/>
    <property type="match status" value="1"/>
</dbReference>
<gene>
    <name evidence="10" type="ORF">GCM10010201_21530</name>
</gene>
<evidence type="ECO:0000256" key="1">
    <source>
        <dbReference type="ARBA" id="ARBA00000085"/>
    </source>
</evidence>
<evidence type="ECO:0000256" key="4">
    <source>
        <dbReference type="ARBA" id="ARBA00022553"/>
    </source>
</evidence>
<evidence type="ECO:0000256" key="3">
    <source>
        <dbReference type="ARBA" id="ARBA00012438"/>
    </source>
</evidence>
<keyword evidence="6" id="KW-0418">Kinase</keyword>
<reference evidence="10 11" key="1">
    <citation type="journal article" date="2019" name="Int. J. Syst. Evol. Microbiol.">
        <title>The Global Catalogue of Microorganisms (GCM) 10K type strain sequencing project: providing services to taxonomists for standard genome sequencing and annotation.</title>
        <authorList>
            <consortium name="The Broad Institute Genomics Platform"/>
            <consortium name="The Broad Institute Genome Sequencing Center for Infectious Disease"/>
            <person name="Wu L."/>
            <person name="Ma J."/>
        </authorList>
    </citation>
    <scope>NUCLEOTIDE SEQUENCE [LARGE SCALE GENOMIC DNA]</scope>
    <source>
        <strain evidence="10 11">JCM 3367</strain>
    </source>
</reference>
<dbReference type="SUPFAM" id="SSF47384">
    <property type="entry name" value="Homodimeric domain of signal transducing histidine kinase"/>
    <property type="match status" value="1"/>
</dbReference>
<evidence type="ECO:0000259" key="9">
    <source>
        <dbReference type="PROSITE" id="PS50109"/>
    </source>
</evidence>
<dbReference type="PANTHER" id="PTHR43711">
    <property type="entry name" value="TWO-COMPONENT HISTIDINE KINASE"/>
    <property type="match status" value="1"/>
</dbReference>
<dbReference type="Gene3D" id="1.10.287.130">
    <property type="match status" value="1"/>
</dbReference>
<evidence type="ECO:0000313" key="11">
    <source>
        <dbReference type="Proteomes" id="UP001499978"/>
    </source>
</evidence>
<dbReference type="InterPro" id="IPR005467">
    <property type="entry name" value="His_kinase_dom"/>
</dbReference>
<dbReference type="Proteomes" id="UP001499978">
    <property type="component" value="Unassembled WGS sequence"/>
</dbReference>
<keyword evidence="11" id="KW-1185">Reference proteome</keyword>
<dbReference type="PROSITE" id="PS50109">
    <property type="entry name" value="HIS_KIN"/>
    <property type="match status" value="1"/>
</dbReference>
<dbReference type="EC" id="2.7.13.3" evidence="3"/>
<evidence type="ECO:0000313" key="10">
    <source>
        <dbReference type="EMBL" id="GAA2523005.1"/>
    </source>
</evidence>